<dbReference type="Proteomes" id="UP001519287">
    <property type="component" value="Unassembled WGS sequence"/>
</dbReference>
<protein>
    <submittedName>
        <fullName evidence="2">Uncharacterized protein</fullName>
    </submittedName>
</protein>
<organism evidence="2 3">
    <name type="scientific">Paenibacillus eucommiae</name>
    <dbReference type="NCBI Taxonomy" id="1355755"/>
    <lineage>
        <taxon>Bacteria</taxon>
        <taxon>Bacillati</taxon>
        <taxon>Bacillota</taxon>
        <taxon>Bacilli</taxon>
        <taxon>Bacillales</taxon>
        <taxon>Paenibacillaceae</taxon>
        <taxon>Paenibacillus</taxon>
    </lineage>
</organism>
<evidence type="ECO:0000313" key="2">
    <source>
        <dbReference type="EMBL" id="MBP1993960.1"/>
    </source>
</evidence>
<sequence>MKHSFIKLTVVGFLFSSAIIHQWSTKGQVFGYLRPGLPESQKSQESQGETKVYPYKPNEPNKSSEINSKGQRQRAMVTNVTLIQQKPELPRGCEVKH</sequence>
<comment type="caution">
    <text evidence="2">The sequence shown here is derived from an EMBL/GenBank/DDBJ whole genome shotgun (WGS) entry which is preliminary data.</text>
</comment>
<proteinExistence type="predicted"/>
<feature type="region of interest" description="Disordered" evidence="1">
    <location>
        <begin position="37"/>
        <end position="73"/>
    </location>
</feature>
<dbReference type="EMBL" id="JAGGLB010000022">
    <property type="protein sequence ID" value="MBP1993960.1"/>
    <property type="molecule type" value="Genomic_DNA"/>
</dbReference>
<feature type="compositionally biased region" description="Polar residues" evidence="1">
    <location>
        <begin position="40"/>
        <end position="49"/>
    </location>
</feature>
<reference evidence="2 3" key="1">
    <citation type="submission" date="2021-03" db="EMBL/GenBank/DDBJ databases">
        <title>Genomic Encyclopedia of Type Strains, Phase IV (KMG-IV): sequencing the most valuable type-strain genomes for metagenomic binning, comparative biology and taxonomic classification.</title>
        <authorList>
            <person name="Goeker M."/>
        </authorList>
    </citation>
    <scope>NUCLEOTIDE SEQUENCE [LARGE SCALE GENOMIC DNA]</scope>
    <source>
        <strain evidence="2 3">DSM 26048</strain>
    </source>
</reference>
<evidence type="ECO:0000256" key="1">
    <source>
        <dbReference type="SAM" id="MobiDB-lite"/>
    </source>
</evidence>
<feature type="compositionally biased region" description="Polar residues" evidence="1">
    <location>
        <begin position="60"/>
        <end position="73"/>
    </location>
</feature>
<accession>A0ABS4J2C8</accession>
<keyword evidence="3" id="KW-1185">Reference proteome</keyword>
<evidence type="ECO:0000313" key="3">
    <source>
        <dbReference type="Proteomes" id="UP001519287"/>
    </source>
</evidence>
<gene>
    <name evidence="2" type="ORF">J2Z66_005586</name>
</gene>
<name>A0ABS4J2C8_9BACL</name>
<dbReference type="RefSeq" id="WP_209975828.1">
    <property type="nucleotide sequence ID" value="NZ_JAGGLB010000022.1"/>
</dbReference>